<feature type="region of interest" description="Disordered" evidence="6">
    <location>
        <begin position="628"/>
        <end position="668"/>
    </location>
</feature>
<evidence type="ECO:0000256" key="3">
    <source>
        <dbReference type="ARBA" id="ARBA00022490"/>
    </source>
</evidence>
<feature type="compositionally biased region" description="Polar residues" evidence="6">
    <location>
        <begin position="956"/>
        <end position="983"/>
    </location>
</feature>
<feature type="region of interest" description="Disordered" evidence="6">
    <location>
        <begin position="130"/>
        <end position="158"/>
    </location>
</feature>
<name>A0A226DNG9_FOLCA</name>
<feature type="domain" description="TPX2 C-terminal" evidence="7">
    <location>
        <begin position="776"/>
        <end position="815"/>
    </location>
</feature>
<feature type="compositionally biased region" description="Polar residues" evidence="6">
    <location>
        <begin position="754"/>
        <end position="768"/>
    </location>
</feature>
<proteinExistence type="inferred from homology"/>
<organism evidence="8 9">
    <name type="scientific">Folsomia candida</name>
    <name type="common">Springtail</name>
    <dbReference type="NCBI Taxonomy" id="158441"/>
    <lineage>
        <taxon>Eukaryota</taxon>
        <taxon>Metazoa</taxon>
        <taxon>Ecdysozoa</taxon>
        <taxon>Arthropoda</taxon>
        <taxon>Hexapoda</taxon>
        <taxon>Collembola</taxon>
        <taxon>Entomobryomorpha</taxon>
        <taxon>Isotomoidea</taxon>
        <taxon>Isotomidae</taxon>
        <taxon>Proisotominae</taxon>
        <taxon>Folsomia</taxon>
    </lineage>
</organism>
<dbReference type="OrthoDB" id="1684416at2759"/>
<dbReference type="PANTHER" id="PTHR14326:SF44">
    <property type="entry name" value="TARGETING PROTEIN FOR XKLP2"/>
    <property type="match status" value="1"/>
</dbReference>
<evidence type="ECO:0000256" key="2">
    <source>
        <dbReference type="ARBA" id="ARBA00005885"/>
    </source>
</evidence>
<dbReference type="Proteomes" id="UP000198287">
    <property type="component" value="Unassembled WGS sequence"/>
</dbReference>
<evidence type="ECO:0000256" key="1">
    <source>
        <dbReference type="ARBA" id="ARBA00004245"/>
    </source>
</evidence>
<sequence>MAHQDKPTTTVQRNGGSNGRGYSGSGGTVVAYQDLESLDVDHYDFINAPQYVDFADLAHNDDPNADLFFETHREEDDFLISIDNISPTVQFLHEQQQQQNNMLTSITQEVNEAAAKVGMNDIQVVYYSSPASAPRGSSDQKMRKIGGGSLNSSNGSSYYTPMGLDDGKFEYDKENCAPPQSLNTPELGKESGKEPVKKLSYSAAFSDGIEDKDKTIVNQDEEGNRNIVKSQSPSKDFLLAQIEKLQLLSSDEDEAVEQESSLEKSYESPTKSMVTDDALVNSLLKTPGAARIISNSIKPRPITNERKPFFALPPHKPNLFEGLFIVSPSPSKPNTLQQNRENLDSSTITKENHDEQRFHKHEFPVFQGPVGNDDRKMSMLVENSIGQEVVWNNETELPDATAFISQELITGNAAQREFVTDSCDVNEEEEEENETLTRSFEGPHLRSGLAFIPSTGFGPDKGRRVSSLSDLTSIQGFKNKFNNTKPGLKSVTKFAAAGGKLTIPQSPDASKRLPSKCRSDFKASAQSSSTSSMAFSKRTEASKKYVPPAPIPYRSTSRGPLKATTKYMSLAEEVAKFQKSTPDRFRSLPRVKIPMRQQSASCERELVKPLSSNAVDAQELSFLPSTSRSSRASSVCSNRGGVTRAPQRTTIPQPFHFGTTSRPKTSVIDSKQQNVADFKFKARPMPKVQGPVGIHERPPVKVTLPVAPHFASDDRIRERNVKRAQSATQSPTGHVPSQPKPSRIPTTARGAHHGNSSESQTMRTTTFKPFSFDQRDQEMLRRKEEKIKKEIEEERKIPEFHANPLPKFEPLPTKRPVQSTLVEPFRLESDERGRAYQQAMNQKLEEERQRLRVLTTFHANPAVVLQQPAFEPEYPVRPPLAPLDLHLYTEKRAAEREQFEHSLRQKELEEEQRRQEEQVRLKEQHRLDEIERRRQIVHKAQPFKVPKPFELKPSNRPLTIPQSPAFNPLPSQRRTTPTKNTSM</sequence>
<feature type="region of interest" description="Disordered" evidence="6">
    <location>
        <begin position="172"/>
        <end position="195"/>
    </location>
</feature>
<feature type="region of interest" description="Disordered" evidence="6">
    <location>
        <begin position="250"/>
        <end position="269"/>
    </location>
</feature>
<feature type="compositionally biased region" description="Polar residues" evidence="6">
    <location>
        <begin position="646"/>
        <end position="668"/>
    </location>
</feature>
<dbReference type="Pfam" id="PF06886">
    <property type="entry name" value="TPX2"/>
    <property type="match status" value="2"/>
</dbReference>
<comment type="subcellular location">
    <subcellularLocation>
        <location evidence="1">Cytoplasm</location>
        <location evidence="1">Cytoskeleton</location>
    </subcellularLocation>
</comment>
<feature type="compositionally biased region" description="Low complexity" evidence="6">
    <location>
        <begin position="523"/>
        <end position="536"/>
    </location>
</feature>
<feature type="compositionally biased region" description="Polar residues" evidence="6">
    <location>
        <begin position="723"/>
        <end position="732"/>
    </location>
</feature>
<dbReference type="InterPro" id="IPR009675">
    <property type="entry name" value="TPX2_fam"/>
</dbReference>
<feature type="compositionally biased region" description="Gly residues" evidence="6">
    <location>
        <begin position="16"/>
        <end position="25"/>
    </location>
</feature>
<accession>A0A226DNG9</accession>
<keyword evidence="5" id="KW-0175">Coiled coil</keyword>
<comment type="similarity">
    <text evidence="2">Belongs to the TPX2 family.</text>
</comment>
<dbReference type="STRING" id="158441.A0A226DNG9"/>
<evidence type="ECO:0000313" key="9">
    <source>
        <dbReference type="Proteomes" id="UP000198287"/>
    </source>
</evidence>
<comment type="caution">
    <text evidence="8">The sequence shown here is derived from an EMBL/GenBank/DDBJ whole genome shotgun (WGS) entry which is preliminary data.</text>
</comment>
<feature type="region of interest" description="Disordered" evidence="6">
    <location>
        <begin position="720"/>
        <end position="773"/>
    </location>
</feature>
<keyword evidence="9" id="KW-1185">Reference proteome</keyword>
<evidence type="ECO:0000256" key="4">
    <source>
        <dbReference type="ARBA" id="ARBA00023212"/>
    </source>
</evidence>
<feature type="compositionally biased region" description="Polar residues" evidence="6">
    <location>
        <begin position="130"/>
        <end position="139"/>
    </location>
</feature>
<dbReference type="AlphaFoldDB" id="A0A226DNG9"/>
<evidence type="ECO:0000256" key="6">
    <source>
        <dbReference type="SAM" id="MobiDB-lite"/>
    </source>
</evidence>
<evidence type="ECO:0000256" key="5">
    <source>
        <dbReference type="SAM" id="Coils"/>
    </source>
</evidence>
<evidence type="ECO:0000259" key="7">
    <source>
        <dbReference type="Pfam" id="PF06886"/>
    </source>
</evidence>
<feature type="coiled-coil region" evidence="5">
    <location>
        <begin position="905"/>
        <end position="933"/>
    </location>
</feature>
<reference evidence="8 9" key="1">
    <citation type="submission" date="2015-12" db="EMBL/GenBank/DDBJ databases">
        <title>The genome of Folsomia candida.</title>
        <authorList>
            <person name="Faddeeva A."/>
            <person name="Derks M.F."/>
            <person name="Anvar Y."/>
            <person name="Smit S."/>
            <person name="Van Straalen N."/>
            <person name="Roelofs D."/>
        </authorList>
    </citation>
    <scope>NUCLEOTIDE SEQUENCE [LARGE SCALE GENOMIC DNA]</scope>
    <source>
        <strain evidence="8 9">VU population</strain>
        <tissue evidence="8">Whole body</tissue>
    </source>
</reference>
<dbReference type="GO" id="GO:0005819">
    <property type="term" value="C:spindle"/>
    <property type="evidence" value="ECO:0007669"/>
    <property type="project" value="InterPro"/>
</dbReference>
<feature type="compositionally biased region" description="Low complexity" evidence="6">
    <location>
        <begin position="628"/>
        <end position="639"/>
    </location>
</feature>
<dbReference type="GO" id="GO:0060236">
    <property type="term" value="P:regulation of mitotic spindle organization"/>
    <property type="evidence" value="ECO:0007669"/>
    <property type="project" value="InterPro"/>
</dbReference>
<dbReference type="PANTHER" id="PTHR14326">
    <property type="entry name" value="TARGETING PROTEIN FOR XKLP2"/>
    <property type="match status" value="1"/>
</dbReference>
<keyword evidence="4" id="KW-0206">Cytoskeleton</keyword>
<dbReference type="InterPro" id="IPR027329">
    <property type="entry name" value="TPX2_C"/>
</dbReference>
<feature type="region of interest" description="Disordered" evidence="6">
    <location>
        <begin position="501"/>
        <end position="560"/>
    </location>
</feature>
<dbReference type="GO" id="GO:0005874">
    <property type="term" value="C:microtubule"/>
    <property type="evidence" value="ECO:0007669"/>
    <property type="project" value="InterPro"/>
</dbReference>
<feature type="domain" description="TPX2 C-terminal" evidence="7">
    <location>
        <begin position="886"/>
        <end position="959"/>
    </location>
</feature>
<gene>
    <name evidence="8" type="ORF">Fcan01_18541</name>
</gene>
<keyword evidence="3" id="KW-0963">Cytoplasm</keyword>
<protein>
    <submittedName>
        <fullName evidence="8">Targeting protein for Xklp2</fullName>
    </submittedName>
</protein>
<evidence type="ECO:0000313" key="8">
    <source>
        <dbReference type="EMBL" id="OXA46749.1"/>
    </source>
</evidence>
<feature type="region of interest" description="Disordered" evidence="6">
    <location>
        <begin position="1"/>
        <end position="25"/>
    </location>
</feature>
<dbReference type="EMBL" id="LNIX01000014">
    <property type="protein sequence ID" value="OXA46749.1"/>
    <property type="molecule type" value="Genomic_DNA"/>
</dbReference>
<feature type="region of interest" description="Disordered" evidence="6">
    <location>
        <begin position="939"/>
        <end position="983"/>
    </location>
</feature>